<gene>
    <name evidence="1" type="ORF">CYMTET_38184</name>
</gene>
<comment type="caution">
    <text evidence="1">The sequence shown here is derived from an EMBL/GenBank/DDBJ whole genome shotgun (WGS) entry which is preliminary data.</text>
</comment>
<dbReference type="Proteomes" id="UP001190700">
    <property type="component" value="Unassembled WGS sequence"/>
</dbReference>
<evidence type="ECO:0000313" key="1">
    <source>
        <dbReference type="EMBL" id="KAK3252521.1"/>
    </source>
</evidence>
<evidence type="ECO:0000313" key="2">
    <source>
        <dbReference type="Proteomes" id="UP001190700"/>
    </source>
</evidence>
<name>A0AAE0CCJ9_9CHLO</name>
<reference evidence="1 2" key="1">
    <citation type="journal article" date="2015" name="Genome Biol. Evol.">
        <title>Comparative Genomics of a Bacterivorous Green Alga Reveals Evolutionary Causalities and Consequences of Phago-Mixotrophic Mode of Nutrition.</title>
        <authorList>
            <person name="Burns J.A."/>
            <person name="Paasch A."/>
            <person name="Narechania A."/>
            <person name="Kim E."/>
        </authorList>
    </citation>
    <scope>NUCLEOTIDE SEQUENCE [LARGE SCALE GENOMIC DNA]</scope>
    <source>
        <strain evidence="1 2">PLY_AMNH</strain>
    </source>
</reference>
<keyword evidence="2" id="KW-1185">Reference proteome</keyword>
<organism evidence="1 2">
    <name type="scientific">Cymbomonas tetramitiformis</name>
    <dbReference type="NCBI Taxonomy" id="36881"/>
    <lineage>
        <taxon>Eukaryota</taxon>
        <taxon>Viridiplantae</taxon>
        <taxon>Chlorophyta</taxon>
        <taxon>Pyramimonadophyceae</taxon>
        <taxon>Pyramimonadales</taxon>
        <taxon>Pyramimonadaceae</taxon>
        <taxon>Cymbomonas</taxon>
    </lineage>
</organism>
<accession>A0AAE0CCJ9</accession>
<dbReference type="EMBL" id="LGRX02025361">
    <property type="protein sequence ID" value="KAK3252521.1"/>
    <property type="molecule type" value="Genomic_DNA"/>
</dbReference>
<dbReference type="AlphaFoldDB" id="A0AAE0CCJ9"/>
<protein>
    <submittedName>
        <fullName evidence="1">Uncharacterized protein</fullName>
    </submittedName>
</protein>
<proteinExistence type="predicted"/>
<sequence length="463" mass="52046">MASSLWPVGERIFQAARDYDLDLACEHIPGVENGLSDGLSRYVRHNDFSDWQYRRDEFLSVQAELPRPFTLDGGADPVGTNAHLPRYCSVVDSFLERGLAGESVYANPDFDCVRKYPGHFLACQRGSPGNTSGTFVLPVWDTDDWWPLVKGGRVLRYYPPGSYLFTSPEWRNLDYSDGTYAFGKERAFRRPTNWVVVVLHFPALLDCRKRIAVTPGARGAGEQCFLAQYADHGYLAKAQDILGYIAFAIEIRPTCEAGLFDVYNDEELSPYVRGSLDFDKTADKRKPKRLYIPAVIPARNVAPVELLEEYVVSEGLPSGSLLFRAPKGASGWYDTPFTGHGRAVQQAYRRAFPDATDAQDFAGGTSRKSLGQWLWTYGWSHRVISDVGYRLYPTNDGGKTFMAVYGTWPQTQEVLAVLRKLPCPRTGGFSAVNLFKRRPKVPVSIDVDSACALERQMDRWRLL</sequence>